<dbReference type="InterPro" id="IPR012445">
    <property type="entry name" value="ATG101"/>
</dbReference>
<dbReference type="Pfam" id="PF07855">
    <property type="entry name" value="ATG101"/>
    <property type="match status" value="1"/>
</dbReference>
<proteinExistence type="inferred from homology"/>
<comment type="similarity">
    <text evidence="1">Belongs to the ATG101 family.</text>
</comment>
<dbReference type="GO" id="GO:0000407">
    <property type="term" value="C:phagophore assembly site"/>
    <property type="evidence" value="ECO:0007669"/>
    <property type="project" value="TreeGrafter"/>
</dbReference>
<dbReference type="EMBL" id="BTGC01000008">
    <property type="protein sequence ID" value="GMM52813.1"/>
    <property type="molecule type" value="Genomic_DNA"/>
</dbReference>
<dbReference type="GO" id="GO:1990316">
    <property type="term" value="C:Atg1/ULK1 kinase complex"/>
    <property type="evidence" value="ECO:0007669"/>
    <property type="project" value="TreeGrafter"/>
</dbReference>
<evidence type="ECO:0000256" key="2">
    <source>
        <dbReference type="ARBA" id="ARBA00018874"/>
    </source>
</evidence>
<dbReference type="GO" id="GO:0019901">
    <property type="term" value="F:protein kinase binding"/>
    <property type="evidence" value="ECO:0007669"/>
    <property type="project" value="TreeGrafter"/>
</dbReference>
<keyword evidence="3" id="KW-0072">Autophagy</keyword>
<gene>
    <name evidence="4" type="ORF">DASB73_037760</name>
</gene>
<keyword evidence="5" id="KW-1185">Reference proteome</keyword>
<dbReference type="AlphaFoldDB" id="A0AAV5RQ10"/>
<organism evidence="4 5">
    <name type="scientific">Starmerella bacillaris</name>
    <name type="common">Yeast</name>
    <name type="synonym">Candida zemplinina</name>
    <dbReference type="NCBI Taxonomy" id="1247836"/>
    <lineage>
        <taxon>Eukaryota</taxon>
        <taxon>Fungi</taxon>
        <taxon>Dikarya</taxon>
        <taxon>Ascomycota</taxon>
        <taxon>Saccharomycotina</taxon>
        <taxon>Dipodascomycetes</taxon>
        <taxon>Dipodascales</taxon>
        <taxon>Trichomonascaceae</taxon>
        <taxon>Starmerella</taxon>
    </lineage>
</organism>
<evidence type="ECO:0000256" key="1">
    <source>
        <dbReference type="ARBA" id="ARBA00007130"/>
    </source>
</evidence>
<dbReference type="PANTHER" id="PTHR13292">
    <property type="entry name" value="AUTOPHAGY-RELATED PROTEIN 101"/>
    <property type="match status" value="1"/>
</dbReference>
<evidence type="ECO:0000313" key="5">
    <source>
        <dbReference type="Proteomes" id="UP001362899"/>
    </source>
</evidence>
<sequence>MTFTIKVSTPLNQASDASAALVSTVLFHRCFGTIKPATNEFCGVTYPVAVHTETEQLVTQARKDVSKLMLSEPTRIFLNIDFFERKSKKSSWFAKQQDPVWESWKLELNIVKADSDRKSQTTALREAIMNISMKADSNKTQVPPITSTDVVPFPVTIDVHI</sequence>
<dbReference type="PANTHER" id="PTHR13292:SF0">
    <property type="entry name" value="AUTOPHAGY-RELATED PROTEIN 101"/>
    <property type="match status" value="1"/>
</dbReference>
<comment type="caution">
    <text evidence="4">The sequence shown here is derived from an EMBL/GenBank/DDBJ whole genome shotgun (WGS) entry which is preliminary data.</text>
</comment>
<dbReference type="GO" id="GO:0000045">
    <property type="term" value="P:autophagosome assembly"/>
    <property type="evidence" value="ECO:0007669"/>
    <property type="project" value="TreeGrafter"/>
</dbReference>
<name>A0AAV5RQ10_STABA</name>
<evidence type="ECO:0000256" key="3">
    <source>
        <dbReference type="ARBA" id="ARBA00023006"/>
    </source>
</evidence>
<accession>A0AAV5RQ10</accession>
<protein>
    <recommendedName>
        <fullName evidence="2">Autophagy-related protein 101</fullName>
    </recommendedName>
</protein>
<reference evidence="4 5" key="1">
    <citation type="journal article" date="2023" name="Elife">
        <title>Identification of key yeast species and microbe-microbe interactions impacting larval growth of Drosophila in the wild.</title>
        <authorList>
            <person name="Mure A."/>
            <person name="Sugiura Y."/>
            <person name="Maeda R."/>
            <person name="Honda K."/>
            <person name="Sakurai N."/>
            <person name="Takahashi Y."/>
            <person name="Watada M."/>
            <person name="Katoh T."/>
            <person name="Gotoh A."/>
            <person name="Gotoh Y."/>
            <person name="Taniguchi I."/>
            <person name="Nakamura K."/>
            <person name="Hayashi T."/>
            <person name="Katayama T."/>
            <person name="Uemura T."/>
            <person name="Hattori Y."/>
        </authorList>
    </citation>
    <scope>NUCLEOTIDE SEQUENCE [LARGE SCALE GENOMIC DNA]</scope>
    <source>
        <strain evidence="4 5">SB-73</strain>
    </source>
</reference>
<dbReference type="Proteomes" id="UP001362899">
    <property type="component" value="Unassembled WGS sequence"/>
</dbReference>
<evidence type="ECO:0000313" key="4">
    <source>
        <dbReference type="EMBL" id="GMM52813.1"/>
    </source>
</evidence>